<evidence type="ECO:0000313" key="2">
    <source>
        <dbReference type="EMBL" id="QGY47622.1"/>
    </source>
</evidence>
<dbReference type="Pfam" id="PF01695">
    <property type="entry name" value="IstB_IS21"/>
    <property type="match status" value="1"/>
</dbReference>
<gene>
    <name evidence="2" type="ORF">GM418_29325</name>
</gene>
<accession>A0A6I6K5A7</accession>
<dbReference type="RefSeq" id="WP_158871679.1">
    <property type="nucleotide sequence ID" value="NZ_CP046401.1"/>
</dbReference>
<dbReference type="InterPro" id="IPR002611">
    <property type="entry name" value="IstB_ATP-bd"/>
</dbReference>
<reference evidence="2 3" key="1">
    <citation type="submission" date="2019-11" db="EMBL/GenBank/DDBJ databases">
        <authorList>
            <person name="Zheng R.K."/>
            <person name="Sun C.M."/>
        </authorList>
    </citation>
    <scope>NUCLEOTIDE SEQUENCE [LARGE SCALE GENOMIC DNA]</scope>
    <source>
        <strain evidence="2 3">WC007</strain>
    </source>
</reference>
<feature type="domain" description="IstB-like ATP-binding" evidence="1">
    <location>
        <begin position="16"/>
        <end position="67"/>
    </location>
</feature>
<proteinExistence type="predicted"/>
<dbReference type="KEGG" id="mcos:GM418_29325"/>
<dbReference type="GO" id="GO:0005524">
    <property type="term" value="F:ATP binding"/>
    <property type="evidence" value="ECO:0007669"/>
    <property type="project" value="InterPro"/>
</dbReference>
<dbReference type="InterPro" id="IPR027417">
    <property type="entry name" value="P-loop_NTPase"/>
</dbReference>
<protein>
    <recommendedName>
        <fullName evidence="1">IstB-like ATP-binding domain-containing protein</fullName>
    </recommendedName>
</protein>
<dbReference type="AlphaFoldDB" id="A0A6I6K5A7"/>
<evidence type="ECO:0000259" key="1">
    <source>
        <dbReference type="Pfam" id="PF01695"/>
    </source>
</evidence>
<dbReference type="EMBL" id="CP046401">
    <property type="protein sequence ID" value="QGY47622.1"/>
    <property type="molecule type" value="Genomic_DNA"/>
</dbReference>
<organism evidence="2 3">
    <name type="scientific">Maribellus comscasis</name>
    <dbReference type="NCBI Taxonomy" id="2681766"/>
    <lineage>
        <taxon>Bacteria</taxon>
        <taxon>Pseudomonadati</taxon>
        <taxon>Bacteroidota</taxon>
        <taxon>Bacteroidia</taxon>
        <taxon>Marinilabiliales</taxon>
        <taxon>Prolixibacteraceae</taxon>
        <taxon>Maribellus</taxon>
    </lineage>
</organism>
<dbReference type="Gene3D" id="3.40.50.300">
    <property type="entry name" value="P-loop containing nucleotide triphosphate hydrolases"/>
    <property type="match status" value="1"/>
</dbReference>
<keyword evidence="3" id="KW-1185">Reference proteome</keyword>
<sequence length="67" mass="7498">MLLFISKNTPNNIRGDFGLQPLDNHNGIALLEIIKDRHNNILTIVTSQIPVKGWYEVIGEKTIADAI</sequence>
<evidence type="ECO:0000313" key="3">
    <source>
        <dbReference type="Proteomes" id="UP000428260"/>
    </source>
</evidence>
<dbReference type="Proteomes" id="UP000428260">
    <property type="component" value="Chromosome"/>
</dbReference>
<name>A0A6I6K5A7_9BACT</name>